<dbReference type="AlphaFoldDB" id="A0A916QWE1"/>
<dbReference type="Proteomes" id="UP000628017">
    <property type="component" value="Unassembled WGS sequence"/>
</dbReference>
<dbReference type="Pfam" id="PF08924">
    <property type="entry name" value="Rv2525c_GlyHyd-like"/>
    <property type="match status" value="1"/>
</dbReference>
<feature type="chain" id="PRO_5036857497" description="Rv2525c-like glycoside hydrolase-like domain-containing protein" evidence="1">
    <location>
        <begin position="25"/>
        <end position="335"/>
    </location>
</feature>
<evidence type="ECO:0000259" key="2">
    <source>
        <dbReference type="Pfam" id="PF08924"/>
    </source>
</evidence>
<accession>A0A916QWE1</accession>
<dbReference type="InterPro" id="IPR015020">
    <property type="entry name" value="Rv2525c-like_Glyco_Hydro-like"/>
</dbReference>
<evidence type="ECO:0000313" key="3">
    <source>
        <dbReference type="EMBL" id="GGA17787.1"/>
    </source>
</evidence>
<protein>
    <recommendedName>
        <fullName evidence="2">Rv2525c-like glycoside hydrolase-like domain-containing protein</fullName>
    </recommendedName>
</protein>
<reference evidence="3" key="2">
    <citation type="submission" date="2020-09" db="EMBL/GenBank/DDBJ databases">
        <authorList>
            <person name="Sun Q."/>
            <person name="Zhou Y."/>
        </authorList>
    </citation>
    <scope>NUCLEOTIDE SEQUENCE</scope>
    <source>
        <strain evidence="3">CGMCC 1.15880</strain>
    </source>
</reference>
<dbReference type="InterPro" id="IPR006311">
    <property type="entry name" value="TAT_signal"/>
</dbReference>
<feature type="signal peptide" evidence="1">
    <location>
        <begin position="1"/>
        <end position="24"/>
    </location>
</feature>
<organism evidence="3 4">
    <name type="scientific">Neptunicoccus cionae</name>
    <dbReference type="NCBI Taxonomy" id="2035344"/>
    <lineage>
        <taxon>Bacteria</taxon>
        <taxon>Pseudomonadati</taxon>
        <taxon>Pseudomonadota</taxon>
        <taxon>Alphaproteobacteria</taxon>
        <taxon>Rhodobacterales</taxon>
        <taxon>Paracoccaceae</taxon>
        <taxon>Neptunicoccus</taxon>
    </lineage>
</organism>
<reference evidence="3" key="1">
    <citation type="journal article" date="2014" name="Int. J. Syst. Evol. Microbiol.">
        <title>Complete genome sequence of Corynebacterium casei LMG S-19264T (=DSM 44701T), isolated from a smear-ripened cheese.</title>
        <authorList>
            <consortium name="US DOE Joint Genome Institute (JGI-PGF)"/>
            <person name="Walter F."/>
            <person name="Albersmeier A."/>
            <person name="Kalinowski J."/>
            <person name="Ruckert C."/>
        </authorList>
    </citation>
    <scope>NUCLEOTIDE SEQUENCE</scope>
    <source>
        <strain evidence="3">CGMCC 1.15880</strain>
    </source>
</reference>
<dbReference type="PROSITE" id="PS51318">
    <property type="entry name" value="TAT"/>
    <property type="match status" value="1"/>
</dbReference>
<dbReference type="Gene3D" id="3.20.20.80">
    <property type="entry name" value="Glycosidases"/>
    <property type="match status" value="1"/>
</dbReference>
<comment type="caution">
    <text evidence="3">The sequence shown here is derived from an EMBL/GenBank/DDBJ whole genome shotgun (WGS) entry which is preliminary data.</text>
</comment>
<keyword evidence="1" id="KW-0732">Signal</keyword>
<dbReference type="EMBL" id="BMKA01000002">
    <property type="protein sequence ID" value="GGA17787.1"/>
    <property type="molecule type" value="Genomic_DNA"/>
</dbReference>
<gene>
    <name evidence="3" type="ORF">GCM10011498_18000</name>
</gene>
<proteinExistence type="predicted"/>
<feature type="domain" description="Rv2525c-like glycoside hydrolase-like" evidence="2">
    <location>
        <begin position="53"/>
        <end position="221"/>
    </location>
</feature>
<dbReference type="RefSeq" id="WP_188673619.1">
    <property type="nucleotide sequence ID" value="NZ_BMKA01000002.1"/>
</dbReference>
<name>A0A916QWE1_9RHOB</name>
<keyword evidence="4" id="KW-1185">Reference proteome</keyword>
<evidence type="ECO:0000256" key="1">
    <source>
        <dbReference type="SAM" id="SignalP"/>
    </source>
</evidence>
<sequence length="335" mass="37230">MKLTRRQMMALTGAGLASPVTAMAEVLPAFIPTAVIDAAFDMTRRTGMMEMLVARKVRTVFRYYAYKDQPERNLPHKVLRRHEAKALWGAGINIGAVFQFNNDKLESITPKRGQADAEHALDYAQNTIGQPAGSAIYFGVDGSWNGAAQLAGVMAYFEAVRRVFQQNGNRYRVGAYGSGLVLGRLLDAGLADLTWLALSRGWPGTRQFYNQERWNLFQFSHHLWFGKNQVDGNVINPVAPDFGDFSRSSVGQPADFGTAFLLKDQFYFSSRRKAAVYAKPDTNAKVVRSLTLAYNPIVLKSIKDWHAVSLDGTDRIAGYVRAEVLTTSAQMPAYK</sequence>
<dbReference type="InterPro" id="IPR017853">
    <property type="entry name" value="GH"/>
</dbReference>
<evidence type="ECO:0000313" key="4">
    <source>
        <dbReference type="Proteomes" id="UP000628017"/>
    </source>
</evidence>
<dbReference type="SUPFAM" id="SSF51445">
    <property type="entry name" value="(Trans)glycosidases"/>
    <property type="match status" value="1"/>
</dbReference>